<accession>A0A649VR47</accession>
<gene>
    <name evidence="1" type="primary">130</name>
    <name evidence="1" type="ORF">SEA_STORMAGEDDON_130</name>
</gene>
<protein>
    <submittedName>
        <fullName evidence="1">Uncharacterized protein</fullName>
    </submittedName>
</protein>
<dbReference type="Proteomes" id="UP000423065">
    <property type="component" value="Segment"/>
</dbReference>
<organism evidence="1 2">
    <name type="scientific">Gordonia phage Stormageddon</name>
    <dbReference type="NCBI Taxonomy" id="2656541"/>
    <lineage>
        <taxon>Viruses</taxon>
        <taxon>Duplodnaviria</taxon>
        <taxon>Heunggongvirae</taxon>
        <taxon>Uroviricota</taxon>
        <taxon>Caudoviricetes</taxon>
        <taxon>Stormageddonvirus</taxon>
        <taxon>Stormageddonvirus Stormageddon</taxon>
    </lineage>
</organism>
<dbReference type="GeneID" id="64766837"/>
<name>A0A649VR47_9CAUD</name>
<proteinExistence type="predicted"/>
<evidence type="ECO:0000313" key="2">
    <source>
        <dbReference type="Proteomes" id="UP000423065"/>
    </source>
</evidence>
<sequence>MSSDSEVYRTVENDIQPVDPTEIERLVGAARHPTRHIARADTTDWQVYLLHPHSCIRLHEDGDYRTACKYATTLRWGLSQEEWAEHEDVPVVVDIQGGRLVPVEGGVEALG</sequence>
<dbReference type="EMBL" id="MN586040">
    <property type="protein sequence ID" value="QGJ94990.1"/>
    <property type="molecule type" value="Genomic_DNA"/>
</dbReference>
<keyword evidence="2" id="KW-1185">Reference proteome</keyword>
<evidence type="ECO:0000313" key="1">
    <source>
        <dbReference type="EMBL" id="QGJ94990.1"/>
    </source>
</evidence>
<dbReference type="RefSeq" id="YP_010059605.1">
    <property type="nucleotide sequence ID" value="NC_054726.1"/>
</dbReference>
<reference evidence="1 2" key="1">
    <citation type="submission" date="2019-10" db="EMBL/GenBank/DDBJ databases">
        <authorList>
            <person name="Garlena R.A."/>
            <person name="Russell D.A."/>
            <person name="Pope W.H."/>
            <person name="Jacobs-Sera D."/>
            <person name="Hatfull G.F."/>
        </authorList>
    </citation>
    <scope>NUCLEOTIDE SEQUENCE [LARGE SCALE GENOMIC DNA]</scope>
</reference>
<dbReference type="KEGG" id="vg:64766837"/>